<keyword evidence="4" id="KW-0378">Hydrolase</keyword>
<dbReference type="GO" id="GO:0030145">
    <property type="term" value="F:manganese ion binding"/>
    <property type="evidence" value="ECO:0007669"/>
    <property type="project" value="InterPro"/>
</dbReference>
<reference evidence="7" key="2">
    <citation type="submission" date="2023-03" db="EMBL/GenBank/DDBJ databases">
        <authorList>
            <person name="Inwood S.N."/>
            <person name="Skelly J.G."/>
            <person name="Guhlin J."/>
            <person name="Harrop T.W.R."/>
            <person name="Goldson S.G."/>
            <person name="Dearden P.K."/>
        </authorList>
    </citation>
    <scope>NUCLEOTIDE SEQUENCE</scope>
    <source>
        <strain evidence="7">Lincoln</strain>
        <tissue evidence="7">Whole body</tissue>
    </source>
</reference>
<dbReference type="Gene3D" id="3.90.230.10">
    <property type="entry name" value="Creatinase/methionine aminopeptidase superfamily"/>
    <property type="match status" value="1"/>
</dbReference>
<evidence type="ECO:0000256" key="2">
    <source>
        <dbReference type="ARBA" id="ARBA00008766"/>
    </source>
</evidence>
<protein>
    <recommendedName>
        <fullName evidence="6">Aminopeptidase P N-terminal domain-containing protein</fullName>
    </recommendedName>
</protein>
<dbReference type="InterPro" id="IPR052433">
    <property type="entry name" value="X-Pro_dipept-like"/>
</dbReference>
<dbReference type="PANTHER" id="PTHR43226">
    <property type="entry name" value="XAA-PRO AMINOPEPTIDASE 3"/>
    <property type="match status" value="1"/>
</dbReference>
<dbReference type="CDD" id="cd01087">
    <property type="entry name" value="Prolidase"/>
    <property type="match status" value="1"/>
</dbReference>
<feature type="domain" description="Aminopeptidase P N-terminal" evidence="6">
    <location>
        <begin position="73"/>
        <end position="213"/>
    </location>
</feature>
<dbReference type="SUPFAM" id="SSF53092">
    <property type="entry name" value="Creatinase/prolidase N-terminal domain"/>
    <property type="match status" value="1"/>
</dbReference>
<proteinExistence type="inferred from homology"/>
<keyword evidence="3" id="KW-0479">Metal-binding</keyword>
<dbReference type="Pfam" id="PF00557">
    <property type="entry name" value="Peptidase_M24"/>
    <property type="match status" value="1"/>
</dbReference>
<dbReference type="PANTHER" id="PTHR43226:SF4">
    <property type="entry name" value="XAA-PRO AMINOPEPTIDASE 3"/>
    <property type="match status" value="1"/>
</dbReference>
<dbReference type="InterPro" id="IPR029149">
    <property type="entry name" value="Creatin/AminoP/Spt16_N"/>
</dbReference>
<keyword evidence="8" id="KW-1185">Reference proteome</keyword>
<dbReference type="Proteomes" id="UP001168972">
    <property type="component" value="Unassembled WGS sequence"/>
</dbReference>
<comment type="cofactor">
    <cofactor evidence="1">
        <name>Mn(2+)</name>
        <dbReference type="ChEBI" id="CHEBI:29035"/>
    </cofactor>
</comment>
<evidence type="ECO:0000256" key="1">
    <source>
        <dbReference type="ARBA" id="ARBA00001936"/>
    </source>
</evidence>
<sequence>MNHGSKMFGFVKKCLIPRLENIGAQIVMCHSTAASQNPLSHKSYNKQAHITYGQPTATTHPHLLKPGELVPGIKLDEFIFRRTKLVEHILNDEYVGKTSENQHILIIPSSTKLYMSEKIPYVFRQNTDFLYFTGCQEPDSILVITANNSRFESTLFVQKKDPRSELWDGPRTGAEVAAEMFGVDKSYPITEFELFLNSLLHENRKNVIWYESDDIIHPDIHKKILQVVKSIGNRTFLSPKTIFHDIRLIKSETEIELMKKSCEIASAAIAKTIQASKCGISEHELFATVDYQCRINGAEFLAYPPVVAGGKNANIIHYITNNQIVHNGEMVLMDAGCEYHGYSSDITRTWPINGTFTPQQRILYEVVLDVQKMLIQQLEKFPTLDQIFHEMCRLLGIRLQEIGLIPKNFSADELLKAAFSYCPHHVSHYLGMDVHDSGKISRSIKTRPGMIITIEPGIYVSPKNPLAPAEFHNLGIRIEDDILIKEKTPVILTKSCPKEIDDIETLAKCNQ</sequence>
<dbReference type="AlphaFoldDB" id="A0AA39G186"/>
<dbReference type="InterPro" id="IPR007865">
    <property type="entry name" value="Aminopep_P_N"/>
</dbReference>
<dbReference type="InterPro" id="IPR036005">
    <property type="entry name" value="Creatinase/aminopeptidase-like"/>
</dbReference>
<dbReference type="SMART" id="SM01011">
    <property type="entry name" value="AMP_N"/>
    <property type="match status" value="1"/>
</dbReference>
<keyword evidence="5" id="KW-0464">Manganese</keyword>
<dbReference type="Pfam" id="PF05195">
    <property type="entry name" value="AMP_N"/>
    <property type="match status" value="1"/>
</dbReference>
<reference evidence="7" key="1">
    <citation type="journal article" date="2023" name="bioRxiv">
        <title>Scaffold-level genome assemblies of two parasitoid biocontrol wasps reveal the parthenogenesis mechanism and an associated novel virus.</title>
        <authorList>
            <person name="Inwood S."/>
            <person name="Skelly J."/>
            <person name="Guhlin J."/>
            <person name="Harrop T."/>
            <person name="Goldson S."/>
            <person name="Dearden P."/>
        </authorList>
    </citation>
    <scope>NUCLEOTIDE SEQUENCE</scope>
    <source>
        <strain evidence="7">Lincoln</strain>
        <tissue evidence="7">Whole body</tissue>
    </source>
</reference>
<dbReference type="InterPro" id="IPR000994">
    <property type="entry name" value="Pept_M24"/>
</dbReference>
<dbReference type="GO" id="GO:0006508">
    <property type="term" value="P:proteolysis"/>
    <property type="evidence" value="ECO:0007669"/>
    <property type="project" value="TreeGrafter"/>
</dbReference>
<dbReference type="Gene3D" id="3.40.350.10">
    <property type="entry name" value="Creatinase/prolidase N-terminal domain"/>
    <property type="match status" value="1"/>
</dbReference>
<evidence type="ECO:0000313" key="7">
    <source>
        <dbReference type="EMBL" id="KAK0179406.1"/>
    </source>
</evidence>
<dbReference type="GO" id="GO:0070006">
    <property type="term" value="F:metalloaminopeptidase activity"/>
    <property type="evidence" value="ECO:0007669"/>
    <property type="project" value="InterPro"/>
</dbReference>
<comment type="caution">
    <text evidence="7">The sequence shown here is derived from an EMBL/GenBank/DDBJ whole genome shotgun (WGS) entry which is preliminary data.</text>
</comment>
<dbReference type="EMBL" id="JAQQBR010000003">
    <property type="protein sequence ID" value="KAK0179406.1"/>
    <property type="molecule type" value="Genomic_DNA"/>
</dbReference>
<evidence type="ECO:0000256" key="4">
    <source>
        <dbReference type="ARBA" id="ARBA00022801"/>
    </source>
</evidence>
<dbReference type="GO" id="GO:0005739">
    <property type="term" value="C:mitochondrion"/>
    <property type="evidence" value="ECO:0007669"/>
    <property type="project" value="TreeGrafter"/>
</dbReference>
<organism evidence="7 8">
    <name type="scientific">Microctonus hyperodae</name>
    <name type="common">Parasitoid wasp</name>
    <dbReference type="NCBI Taxonomy" id="165561"/>
    <lineage>
        <taxon>Eukaryota</taxon>
        <taxon>Metazoa</taxon>
        <taxon>Ecdysozoa</taxon>
        <taxon>Arthropoda</taxon>
        <taxon>Hexapoda</taxon>
        <taxon>Insecta</taxon>
        <taxon>Pterygota</taxon>
        <taxon>Neoptera</taxon>
        <taxon>Endopterygota</taxon>
        <taxon>Hymenoptera</taxon>
        <taxon>Apocrita</taxon>
        <taxon>Ichneumonoidea</taxon>
        <taxon>Braconidae</taxon>
        <taxon>Euphorinae</taxon>
        <taxon>Microctonus</taxon>
    </lineage>
</organism>
<accession>A0AA39G186</accession>
<evidence type="ECO:0000256" key="5">
    <source>
        <dbReference type="ARBA" id="ARBA00023211"/>
    </source>
</evidence>
<dbReference type="SUPFAM" id="SSF55920">
    <property type="entry name" value="Creatinase/aminopeptidase"/>
    <property type="match status" value="1"/>
</dbReference>
<evidence type="ECO:0000256" key="3">
    <source>
        <dbReference type="ARBA" id="ARBA00022723"/>
    </source>
</evidence>
<evidence type="ECO:0000313" key="8">
    <source>
        <dbReference type="Proteomes" id="UP001168972"/>
    </source>
</evidence>
<name>A0AA39G186_MICHY</name>
<evidence type="ECO:0000259" key="6">
    <source>
        <dbReference type="SMART" id="SM01011"/>
    </source>
</evidence>
<comment type="similarity">
    <text evidence="2">Belongs to the peptidase M24B family.</text>
</comment>
<gene>
    <name evidence="7" type="ORF">PV327_005162</name>
</gene>